<keyword evidence="4" id="KW-1185">Reference proteome</keyword>
<proteinExistence type="inferred from homology"/>
<dbReference type="Gene3D" id="3.30.2140.10">
    <property type="entry name" value="Arylamine N-acetyltransferase"/>
    <property type="match status" value="1"/>
</dbReference>
<reference evidence="3 4" key="1">
    <citation type="submission" date="2015-09" db="EMBL/GenBank/DDBJ databases">
        <title>Draft genome sequence of Kouleothrix aurantiaca JCM 19913.</title>
        <authorList>
            <person name="Hemp J."/>
        </authorList>
    </citation>
    <scope>NUCLEOTIDE SEQUENCE [LARGE SCALE GENOMIC DNA]</scope>
    <source>
        <strain evidence="3 4">COM-B</strain>
    </source>
</reference>
<comment type="similarity">
    <text evidence="1 2">Belongs to the arylamine N-acetyltransferase family.</text>
</comment>
<evidence type="ECO:0000256" key="1">
    <source>
        <dbReference type="ARBA" id="ARBA00006547"/>
    </source>
</evidence>
<dbReference type="InterPro" id="IPR038765">
    <property type="entry name" value="Papain-like_cys_pep_sf"/>
</dbReference>
<dbReference type="AlphaFoldDB" id="A0A0P9DF71"/>
<protein>
    <submittedName>
        <fullName evidence="3">Acetyltransferase</fullName>
    </submittedName>
</protein>
<dbReference type="EMBL" id="LJCR01000082">
    <property type="protein sequence ID" value="KPV54281.1"/>
    <property type="molecule type" value="Genomic_DNA"/>
</dbReference>
<dbReference type="PANTHER" id="PTHR11786:SF0">
    <property type="entry name" value="ARYLAMINE N-ACETYLTRANSFERASE 4-RELATED"/>
    <property type="match status" value="1"/>
</dbReference>
<evidence type="ECO:0000313" key="3">
    <source>
        <dbReference type="EMBL" id="KPV54281.1"/>
    </source>
</evidence>
<gene>
    <name evidence="3" type="ORF">SE17_04735</name>
</gene>
<sequence>MNTDAYLARIGYAGPRTPNDYTLAALQRAHLLAVPFENLDIGRGRPLALDADGLFAKIVTRRRGGFCYELNGLFARLLRALGYDVVLLAAGVARGDGSFGPEFDHMTLLVRPPQGQAGPWLVDVGFGDSFAQPLRLEANAVQTQDGRAYRLEEAAGRWTLFERQAGSAPWEPQYTFTLQPHNFSDYDGMCHYHQTSPDSHFTQGRVCSLATPAGRVTLSGMRLIRTEHGQRSEHTLPSESAVTDALHRHFGITLDD</sequence>
<evidence type="ECO:0000313" key="4">
    <source>
        <dbReference type="Proteomes" id="UP000050509"/>
    </source>
</evidence>
<dbReference type="GO" id="GO:0016407">
    <property type="term" value="F:acetyltransferase activity"/>
    <property type="evidence" value="ECO:0007669"/>
    <property type="project" value="InterPro"/>
</dbReference>
<dbReference type="InterPro" id="IPR001447">
    <property type="entry name" value="Arylamine_N-AcTrfase"/>
</dbReference>
<dbReference type="Proteomes" id="UP000050509">
    <property type="component" value="Unassembled WGS sequence"/>
</dbReference>
<dbReference type="Gene3D" id="2.40.128.150">
    <property type="entry name" value="Cysteine proteinases"/>
    <property type="match status" value="1"/>
</dbReference>
<evidence type="ECO:0000256" key="2">
    <source>
        <dbReference type="RuleBase" id="RU003452"/>
    </source>
</evidence>
<dbReference type="Pfam" id="PF00797">
    <property type="entry name" value="Acetyltransf_2"/>
    <property type="match status" value="1"/>
</dbReference>
<accession>A0A0P9DF71</accession>
<name>A0A0P9DF71_9CHLR</name>
<dbReference type="PATRIC" id="fig|186479.3.peg.10327"/>
<keyword evidence="3" id="KW-0808">Transferase</keyword>
<dbReference type="PANTHER" id="PTHR11786">
    <property type="entry name" value="N-HYDROXYARYLAMINE O-ACETYLTRANSFERASE"/>
    <property type="match status" value="1"/>
</dbReference>
<organism evidence="3 4">
    <name type="scientific">Kouleothrix aurantiaca</name>
    <dbReference type="NCBI Taxonomy" id="186479"/>
    <lineage>
        <taxon>Bacteria</taxon>
        <taxon>Bacillati</taxon>
        <taxon>Chloroflexota</taxon>
        <taxon>Chloroflexia</taxon>
        <taxon>Chloroflexales</taxon>
        <taxon>Roseiflexineae</taxon>
        <taxon>Roseiflexaceae</taxon>
        <taxon>Kouleothrix</taxon>
    </lineage>
</organism>
<dbReference type="PRINTS" id="PR01543">
    <property type="entry name" value="ANATRNSFRASE"/>
</dbReference>
<dbReference type="SUPFAM" id="SSF54001">
    <property type="entry name" value="Cysteine proteinases"/>
    <property type="match status" value="1"/>
</dbReference>
<comment type="caution">
    <text evidence="3">The sequence shown here is derived from an EMBL/GenBank/DDBJ whole genome shotgun (WGS) entry which is preliminary data.</text>
</comment>